<dbReference type="PANTHER" id="PTHR30573">
    <property type="entry name" value="QUINOLINATE SYNTHETASE A"/>
    <property type="match status" value="1"/>
</dbReference>
<dbReference type="InterPro" id="IPR036094">
    <property type="entry name" value="NadA_sf"/>
</dbReference>
<dbReference type="HAMAP" id="MF_00568">
    <property type="entry name" value="NadA_type2"/>
    <property type="match status" value="1"/>
</dbReference>
<keyword evidence="4 9" id="KW-0662">Pyridine nucleotide biosynthesis</keyword>
<comment type="pathway">
    <text evidence="1 9">Cofactor biosynthesis; NAD(+) biosynthesis; quinolinate from iminoaspartate: step 1/1.</text>
</comment>
<dbReference type="NCBIfam" id="TIGR00550">
    <property type="entry name" value="nadA"/>
    <property type="match status" value="1"/>
</dbReference>
<dbReference type="EC" id="2.5.1.72" evidence="2 9"/>
<comment type="catalytic activity">
    <reaction evidence="9">
        <text>iminosuccinate + dihydroxyacetone phosphate = quinolinate + phosphate + 2 H2O + H(+)</text>
        <dbReference type="Rhea" id="RHEA:25888"/>
        <dbReference type="ChEBI" id="CHEBI:15377"/>
        <dbReference type="ChEBI" id="CHEBI:15378"/>
        <dbReference type="ChEBI" id="CHEBI:29959"/>
        <dbReference type="ChEBI" id="CHEBI:43474"/>
        <dbReference type="ChEBI" id="CHEBI:57642"/>
        <dbReference type="ChEBI" id="CHEBI:77875"/>
        <dbReference type="EC" id="2.5.1.72"/>
    </reaction>
</comment>
<evidence type="ECO:0000256" key="2">
    <source>
        <dbReference type="ARBA" id="ARBA00012669"/>
    </source>
</evidence>
<evidence type="ECO:0000256" key="8">
    <source>
        <dbReference type="ARBA" id="ARBA00023014"/>
    </source>
</evidence>
<sequence length="338" mass="37296">MNAAVRPAWSPDLEERYADVMERAGSGVPCLEWPFHLPWIDAIAKLKRERGAVIMAHSYQSPEIFHGVADITGDSLALAQAAATVDSDVVVMCGVHFMAETAKILAPQRTVLIPDPEAGCSLASSITAEDVRALRARHPGAPVVTYVNTSAAVKAESDACCTSANALQVVESMGADKVIFLPDQFLGRHVASMTSVQLVLWEGRCEVHERFTAQQARHARARFDARVIAHPECPPEVLEEADFVGSTTAMGRWLERERPARVALITECSMGDNLRTRFPDIEFVKPCNLCPHMKRITLPGIFDCLRDLRHRVEIDAETSHRARAALERMLAVGRRERV</sequence>
<dbReference type="SUPFAM" id="SSF142754">
    <property type="entry name" value="NadA-like"/>
    <property type="match status" value="1"/>
</dbReference>
<protein>
    <recommendedName>
        <fullName evidence="2 9">Quinolinate synthase</fullName>
        <ecNumber evidence="2 9">2.5.1.72</ecNumber>
    </recommendedName>
</protein>
<evidence type="ECO:0000256" key="7">
    <source>
        <dbReference type="ARBA" id="ARBA00023004"/>
    </source>
</evidence>
<feature type="binding site" evidence="9">
    <location>
        <begin position="146"/>
        <end position="148"/>
    </location>
    <ligand>
        <name>iminosuccinate</name>
        <dbReference type="ChEBI" id="CHEBI:77875"/>
    </ligand>
</feature>
<accession>A0ABX6REM2</accession>
<dbReference type="NCBIfam" id="NF006878">
    <property type="entry name" value="PRK09375.1-2"/>
    <property type="match status" value="1"/>
</dbReference>
<feature type="binding site" evidence="9">
    <location>
        <position position="120"/>
    </location>
    <ligand>
        <name>[4Fe-4S] cluster</name>
        <dbReference type="ChEBI" id="CHEBI:49883"/>
    </ligand>
</feature>
<evidence type="ECO:0000256" key="3">
    <source>
        <dbReference type="ARBA" id="ARBA00022485"/>
    </source>
</evidence>
<dbReference type="NCBIfam" id="NF006879">
    <property type="entry name" value="PRK09375.1-4"/>
    <property type="match status" value="1"/>
</dbReference>
<feature type="binding site" evidence="9">
    <location>
        <begin position="230"/>
        <end position="232"/>
    </location>
    <ligand>
        <name>iminosuccinate</name>
        <dbReference type="ChEBI" id="CHEBI:77875"/>
    </ligand>
</feature>
<organism evidence="10 11">
    <name type="scientific">Pseudoxanthomonas mexicana</name>
    <dbReference type="NCBI Taxonomy" id="128785"/>
    <lineage>
        <taxon>Bacteria</taxon>
        <taxon>Pseudomonadati</taxon>
        <taxon>Pseudomonadota</taxon>
        <taxon>Gammaproteobacteria</taxon>
        <taxon>Lysobacterales</taxon>
        <taxon>Lysobacteraceae</taxon>
        <taxon>Pseudoxanthomonas</taxon>
    </lineage>
</organism>
<keyword evidence="9" id="KW-0963">Cytoplasm</keyword>
<comment type="subcellular location">
    <subcellularLocation>
        <location evidence="9">Cytoplasm</location>
    </subcellularLocation>
</comment>
<comment type="cofactor">
    <cofactor evidence="9">
        <name>[4Fe-4S] cluster</name>
        <dbReference type="ChEBI" id="CHEBI:49883"/>
    </cofactor>
    <text evidence="9">Binds 1 [4Fe-4S] cluster per subunit.</text>
</comment>
<evidence type="ECO:0000256" key="1">
    <source>
        <dbReference type="ARBA" id="ARBA00005065"/>
    </source>
</evidence>
<dbReference type="InterPro" id="IPR003473">
    <property type="entry name" value="NadA"/>
</dbReference>
<feature type="binding site" evidence="9">
    <location>
        <position position="57"/>
    </location>
    <ligand>
        <name>iminosuccinate</name>
        <dbReference type="ChEBI" id="CHEBI:77875"/>
    </ligand>
</feature>
<dbReference type="Pfam" id="PF02445">
    <property type="entry name" value="NadA"/>
    <property type="match status" value="1"/>
</dbReference>
<dbReference type="Proteomes" id="UP000515506">
    <property type="component" value="Chromosome"/>
</dbReference>
<keyword evidence="7 9" id="KW-0408">Iron</keyword>
<feature type="binding site" evidence="9">
    <location>
        <position position="205"/>
    </location>
    <ligand>
        <name>[4Fe-4S] cluster</name>
        <dbReference type="ChEBI" id="CHEBI:49883"/>
    </ligand>
</feature>
<dbReference type="RefSeq" id="WP_185896118.1">
    <property type="nucleotide sequence ID" value="NZ_CP060028.1"/>
</dbReference>
<comment type="similarity">
    <text evidence="9">Belongs to the quinolinate synthase family. Type 2 subfamily.</text>
</comment>
<evidence type="ECO:0000256" key="6">
    <source>
        <dbReference type="ARBA" id="ARBA00022723"/>
    </source>
</evidence>
<evidence type="ECO:0000256" key="5">
    <source>
        <dbReference type="ARBA" id="ARBA00022679"/>
    </source>
</evidence>
<keyword evidence="8 9" id="KW-0411">Iron-sulfur</keyword>
<comment type="function">
    <text evidence="9">Catalyzes the condensation of iminoaspartate with dihydroxyacetone phosphate to form quinolinate.</text>
</comment>
<dbReference type="Gene3D" id="3.40.50.10800">
    <property type="entry name" value="NadA-like"/>
    <property type="match status" value="3"/>
</dbReference>
<feature type="binding site" evidence="9">
    <location>
        <position position="163"/>
    </location>
    <ligand>
        <name>iminosuccinate</name>
        <dbReference type="ChEBI" id="CHEBI:77875"/>
    </ligand>
</feature>
<gene>
    <name evidence="9 10" type="primary">nadA</name>
    <name evidence="10" type="ORF">H4W19_03925</name>
</gene>
<feature type="binding site" evidence="9">
    <location>
        <position position="75"/>
    </location>
    <ligand>
        <name>iminosuccinate</name>
        <dbReference type="ChEBI" id="CHEBI:77875"/>
    </ligand>
</feature>
<dbReference type="InterPro" id="IPR023066">
    <property type="entry name" value="Quinolinate_synth_type2"/>
</dbReference>
<feature type="binding site" evidence="9">
    <location>
        <position position="290"/>
    </location>
    <ligand>
        <name>[4Fe-4S] cluster</name>
        <dbReference type="ChEBI" id="CHEBI:49883"/>
    </ligand>
</feature>
<evidence type="ECO:0000313" key="11">
    <source>
        <dbReference type="Proteomes" id="UP000515506"/>
    </source>
</evidence>
<keyword evidence="5 9" id="KW-0808">Transferase</keyword>
<dbReference type="EMBL" id="CP060028">
    <property type="protein sequence ID" value="QND80953.1"/>
    <property type="molecule type" value="Genomic_DNA"/>
</dbReference>
<dbReference type="PANTHER" id="PTHR30573:SF0">
    <property type="entry name" value="QUINOLINATE SYNTHASE, CHLOROPLASTIC"/>
    <property type="match status" value="1"/>
</dbReference>
<keyword evidence="11" id="KW-1185">Reference proteome</keyword>
<proteinExistence type="inferred from homology"/>
<evidence type="ECO:0000256" key="9">
    <source>
        <dbReference type="HAMAP-Rule" id="MF_00568"/>
    </source>
</evidence>
<reference evidence="10 11" key="1">
    <citation type="submission" date="2020-08" db="EMBL/GenBank/DDBJ databases">
        <title>Streptomycin resistant and MDR strain, P. mexicana.</title>
        <authorList>
            <person name="Ganesh-kumar S."/>
            <person name="Zhe T."/>
            <person name="Yu Z."/>
            <person name="Min Y."/>
        </authorList>
    </citation>
    <scope>NUCLEOTIDE SEQUENCE [LARGE SCALE GENOMIC DNA]</scope>
    <source>
        <strain evidence="10 11">GTZY</strain>
    </source>
</reference>
<keyword evidence="3 9" id="KW-0004">4Fe-4S</keyword>
<evidence type="ECO:0000256" key="4">
    <source>
        <dbReference type="ARBA" id="ARBA00022642"/>
    </source>
</evidence>
<keyword evidence="6 9" id="KW-0479">Metal-binding</keyword>
<name>A0ABX6REM2_PSEMX</name>
<evidence type="ECO:0000313" key="10">
    <source>
        <dbReference type="EMBL" id="QND80953.1"/>
    </source>
</evidence>
<feature type="binding site" evidence="9">
    <location>
        <position position="247"/>
    </location>
    <ligand>
        <name>iminosuccinate</name>
        <dbReference type="ChEBI" id="CHEBI:77875"/>
    </ligand>
</feature>